<reference evidence="1 2" key="1">
    <citation type="submission" date="2015-09" db="EMBL/GenBank/DDBJ databases">
        <title>Draft genome of the scarab beetle Oryctes borbonicus.</title>
        <authorList>
            <person name="Meyer J.M."/>
            <person name="Markov G.V."/>
            <person name="Baskaran P."/>
            <person name="Herrmann M."/>
            <person name="Sommer R.J."/>
            <person name="Roedelsperger C."/>
        </authorList>
    </citation>
    <scope>NUCLEOTIDE SEQUENCE [LARGE SCALE GENOMIC DNA]</scope>
    <source>
        <strain evidence="1">OB123</strain>
        <tissue evidence="1">Whole animal</tissue>
    </source>
</reference>
<keyword evidence="2" id="KW-1185">Reference proteome</keyword>
<dbReference type="AlphaFoldDB" id="A0A0T6B1B2"/>
<accession>A0A0T6B1B2</accession>
<dbReference type="EMBL" id="LJIG01016259">
    <property type="protein sequence ID" value="KRT81138.1"/>
    <property type="molecule type" value="Genomic_DNA"/>
</dbReference>
<evidence type="ECO:0000313" key="1">
    <source>
        <dbReference type="EMBL" id="KRT81138.1"/>
    </source>
</evidence>
<sequence>MFFQASILANFIVANYFNESNCVLILTDKNNYFEYVGQLPYVNIKLSSDEIPHHLVFRSFGCQGILIVGENSTVIFENLEMGMKLGDERFNFRRYLFLPTEDHPENGLKVFKSKAVEFVADILAIVFNKTQRSTSKGSVFDLYTHKFVGRNKNSEDVIFLDRWYSTNKTFLQNSNLYPNKLKDWQGRSCGIICFTYKPYCIIDPPDGTDMLIAIEFARRHNMTQKFVVDEEGEWGQVCDNWTGSGVLGNLGQDKGDIGLGQNTNQT</sequence>
<dbReference type="SUPFAM" id="SSF53850">
    <property type="entry name" value="Periplasmic binding protein-like II"/>
    <property type="match status" value="1"/>
</dbReference>
<proteinExistence type="predicted"/>
<protein>
    <submittedName>
        <fullName evidence="1">Uncharacterized protein</fullName>
    </submittedName>
</protein>
<comment type="caution">
    <text evidence="1">The sequence shown here is derived from an EMBL/GenBank/DDBJ whole genome shotgun (WGS) entry which is preliminary data.</text>
</comment>
<organism evidence="1 2">
    <name type="scientific">Oryctes borbonicus</name>
    <dbReference type="NCBI Taxonomy" id="1629725"/>
    <lineage>
        <taxon>Eukaryota</taxon>
        <taxon>Metazoa</taxon>
        <taxon>Ecdysozoa</taxon>
        <taxon>Arthropoda</taxon>
        <taxon>Hexapoda</taxon>
        <taxon>Insecta</taxon>
        <taxon>Pterygota</taxon>
        <taxon>Neoptera</taxon>
        <taxon>Endopterygota</taxon>
        <taxon>Coleoptera</taxon>
        <taxon>Polyphaga</taxon>
        <taxon>Scarabaeiformia</taxon>
        <taxon>Scarabaeidae</taxon>
        <taxon>Dynastinae</taxon>
        <taxon>Oryctes</taxon>
    </lineage>
</organism>
<name>A0A0T6B1B2_9SCAR</name>
<dbReference type="OrthoDB" id="8182981at2759"/>
<gene>
    <name evidence="1" type="ORF">AMK59_5439</name>
</gene>
<dbReference type="Proteomes" id="UP000051574">
    <property type="component" value="Unassembled WGS sequence"/>
</dbReference>
<evidence type="ECO:0000313" key="2">
    <source>
        <dbReference type="Proteomes" id="UP000051574"/>
    </source>
</evidence>